<dbReference type="InterPro" id="IPR052898">
    <property type="entry name" value="ACAD10-like"/>
</dbReference>
<dbReference type="EMBL" id="LQZT01000009">
    <property type="protein sequence ID" value="OCW58207.1"/>
    <property type="molecule type" value="Genomic_DNA"/>
</dbReference>
<dbReference type="Proteomes" id="UP000094795">
    <property type="component" value="Unassembled WGS sequence"/>
</dbReference>
<dbReference type="GO" id="GO:0016740">
    <property type="term" value="F:transferase activity"/>
    <property type="evidence" value="ECO:0007669"/>
    <property type="project" value="UniProtKB-KW"/>
</dbReference>
<dbReference type="Gene3D" id="3.30.200.20">
    <property type="entry name" value="Phosphorylase Kinase, domain 1"/>
    <property type="match status" value="1"/>
</dbReference>
<dbReference type="InterPro" id="IPR002575">
    <property type="entry name" value="Aminoglycoside_PTrfase"/>
</dbReference>
<dbReference type="STRING" id="1480615.AWJ14_01215"/>
<feature type="domain" description="Aminoglycoside phosphotransferase" evidence="1">
    <location>
        <begin position="28"/>
        <end position="250"/>
    </location>
</feature>
<dbReference type="PANTHER" id="PTHR47829:SF3">
    <property type="entry name" value="AMINOGLYCOSIDE PHOSPHOTRANSFERASE DOMAIN-CONTAINING PROTEIN"/>
    <property type="match status" value="1"/>
</dbReference>
<accession>A0A1C1YXL7</accession>
<keyword evidence="2" id="KW-0808">Transferase</keyword>
<name>A0A1C1YXL7_9HYPH</name>
<reference evidence="2 3" key="1">
    <citation type="submission" date="2015-12" db="EMBL/GenBank/DDBJ databases">
        <authorList>
            <person name="Shamseldin A."/>
            <person name="Moawad H."/>
            <person name="Abd El-Rahim W.M."/>
            <person name="Sadowsky M.J."/>
        </authorList>
    </citation>
    <scope>NUCLEOTIDE SEQUENCE [LARGE SCALE GENOMIC DNA]</scope>
    <source>
        <strain evidence="2 3">JC234</strain>
    </source>
</reference>
<dbReference type="RefSeq" id="WP_066177109.1">
    <property type="nucleotide sequence ID" value="NZ_LQZT01000009.1"/>
</dbReference>
<sequence length="341" mass="37916">MDTEPFDMEALADELHAIVPGFSGLHAIEKFNTGQSNPTYRVEADSGRYVLRAKPPGTLLKSAHQVDREYRVMKALAENNVPVPKVFALAPEDSAIGRMYFVMELVEGRIFWDPALPGMTPEERASVYDGMNDVLSRLHSVDPEAAGLADFGRSGNYFARQIRRWSEQYLASKTEDLPDMDRLMDWLLDNMATDDGLVRVVHGDFRLDNMIFSAHGEKVLALIDWELSTLGHPLADLAYQCMQWRLPHASGFRGLGGLDRADLGIPSEEEYVARYAERTGIAVSNWSFCLAFSFFRLAAILQGVYKRSLDGNASNPERAREIGKAVPLLASMANDVIAGKA</sequence>
<dbReference type="PANTHER" id="PTHR47829">
    <property type="entry name" value="HYDROLASE, PUTATIVE (AFU_ORTHOLOGUE AFUA_1G12880)-RELATED"/>
    <property type="match status" value="1"/>
</dbReference>
<proteinExistence type="predicted"/>
<dbReference type="Pfam" id="PF01636">
    <property type="entry name" value="APH"/>
    <property type="match status" value="1"/>
</dbReference>
<organism evidence="2 3">
    <name type="scientific">Hoeflea olei</name>
    <dbReference type="NCBI Taxonomy" id="1480615"/>
    <lineage>
        <taxon>Bacteria</taxon>
        <taxon>Pseudomonadati</taxon>
        <taxon>Pseudomonadota</taxon>
        <taxon>Alphaproteobacteria</taxon>
        <taxon>Hyphomicrobiales</taxon>
        <taxon>Rhizobiaceae</taxon>
        <taxon>Hoeflea</taxon>
    </lineage>
</organism>
<dbReference type="InterPro" id="IPR041726">
    <property type="entry name" value="ACAD10_11_N"/>
</dbReference>
<evidence type="ECO:0000313" key="2">
    <source>
        <dbReference type="EMBL" id="OCW58207.1"/>
    </source>
</evidence>
<protein>
    <submittedName>
        <fullName evidence="2">Aminoglycoside phosphotransferase</fullName>
    </submittedName>
</protein>
<dbReference type="InterPro" id="IPR011009">
    <property type="entry name" value="Kinase-like_dom_sf"/>
</dbReference>
<evidence type="ECO:0000313" key="3">
    <source>
        <dbReference type="Proteomes" id="UP000094795"/>
    </source>
</evidence>
<dbReference type="Gene3D" id="3.90.1200.10">
    <property type="match status" value="1"/>
</dbReference>
<dbReference type="SUPFAM" id="SSF56112">
    <property type="entry name" value="Protein kinase-like (PK-like)"/>
    <property type="match status" value="1"/>
</dbReference>
<comment type="caution">
    <text evidence="2">The sequence shown here is derived from an EMBL/GenBank/DDBJ whole genome shotgun (WGS) entry which is preliminary data.</text>
</comment>
<gene>
    <name evidence="2" type="ORF">AWJ14_01215</name>
</gene>
<evidence type="ECO:0000259" key="1">
    <source>
        <dbReference type="Pfam" id="PF01636"/>
    </source>
</evidence>
<dbReference type="OrthoDB" id="3806873at2"/>
<dbReference type="AlphaFoldDB" id="A0A1C1YXL7"/>
<dbReference type="CDD" id="cd05154">
    <property type="entry name" value="ACAD10_11_N-like"/>
    <property type="match status" value="1"/>
</dbReference>
<keyword evidence="3" id="KW-1185">Reference proteome</keyword>